<comment type="caution">
    <text evidence="16">The sequence shown here is derived from an EMBL/GenBank/DDBJ whole genome shotgun (WGS) entry which is preliminary data.</text>
</comment>
<dbReference type="CDD" id="cd14079">
    <property type="entry name" value="STKc_AMPK_alpha"/>
    <property type="match status" value="1"/>
</dbReference>
<feature type="compositionally biased region" description="Basic and acidic residues" evidence="14">
    <location>
        <begin position="400"/>
        <end position="409"/>
    </location>
</feature>
<dbReference type="SUPFAM" id="SSF103243">
    <property type="entry name" value="KA1-like"/>
    <property type="match status" value="1"/>
</dbReference>
<proteinExistence type="inferred from homology"/>
<feature type="compositionally biased region" description="Polar residues" evidence="14">
    <location>
        <begin position="368"/>
        <end position="388"/>
    </location>
</feature>
<keyword evidence="8 13" id="KW-0067">ATP-binding</keyword>
<feature type="compositionally biased region" description="Basic and acidic residues" evidence="14">
    <location>
        <begin position="358"/>
        <end position="367"/>
    </location>
</feature>
<dbReference type="Gene3D" id="1.10.510.10">
    <property type="entry name" value="Transferase(Phosphotransferase) domain 1"/>
    <property type="match status" value="1"/>
</dbReference>
<evidence type="ECO:0000256" key="9">
    <source>
        <dbReference type="ARBA" id="ARBA00023242"/>
    </source>
</evidence>
<keyword evidence="5 16" id="KW-0808">Transferase</keyword>
<name>A0ABR4NKG8_9FUNG</name>
<dbReference type="PANTHER" id="PTHR24346:SF110">
    <property type="entry name" value="NON-SPECIFIC SERINE_THREONINE PROTEIN KINASE"/>
    <property type="match status" value="1"/>
</dbReference>
<dbReference type="CDD" id="cd14334">
    <property type="entry name" value="UBA_SNF1_fungi"/>
    <property type="match status" value="1"/>
</dbReference>
<dbReference type="InterPro" id="IPR028375">
    <property type="entry name" value="KA1/Ssp2_C"/>
</dbReference>
<dbReference type="SUPFAM" id="SSF56112">
    <property type="entry name" value="Protein kinase-like (PK-like)"/>
    <property type="match status" value="1"/>
</dbReference>
<sequence length="549" mass="61721">MASAQIKIGNYTLLETIGSGSFAKVKLAVHSHTGHRVAMKIVNRRKISSLDMVTRLKREVQYLKLLRHPHIIKLYEVISTPTDIILVMEYAGGELFDYIVEKGRLPEPEARRLFQQMICALEHCHKHKIVHRDLKPENVLMDEHRNVKIADFGLSNFMSDGDFLKTSCGSPNYAAPEVISGKLYAGPEIDIWSCGVILYVMLCGRLPFDDEYIPNLFKKINGGIFSLPSYLSQPVRELVSAMLVVDPIKRITIPEIRKNAWFNVDLPEYLEPQPEASPESFAVLDESVIDYLLKKMAFSRETIRHALQEPGNNQIKVAYQLVVDQRRMLADGKMALNANVKGFLSSSPPAWNLPASANKRESVDHGRQTPSSPRQNPSAVITSTTPTSMDGAGSPTKEPSIGKHVEHKSSIQILNSTLPKPDLNRDTGDSRRSGKTRSRWHYGIRSRSDPLDIMLEIYRAVGNVHMRWKTVDPFKLRCIHTTSRGQQVKLDIQLFMIEQNSFLVDFKNVASHVETATFADTDQAAGYCDTVFAFFDACTKLITELAISA</sequence>
<keyword evidence="6 13" id="KW-0547">Nucleotide-binding</keyword>
<dbReference type="EC" id="2.7.11.1" evidence="3"/>
<evidence type="ECO:0000256" key="3">
    <source>
        <dbReference type="ARBA" id="ARBA00012513"/>
    </source>
</evidence>
<dbReference type="InterPro" id="IPR032270">
    <property type="entry name" value="AMPK_C"/>
</dbReference>
<feature type="region of interest" description="Disordered" evidence="14">
    <location>
        <begin position="354"/>
        <end position="439"/>
    </location>
</feature>
<accession>A0ABR4NKG8</accession>
<reference evidence="16 17" key="1">
    <citation type="submission" date="2023-09" db="EMBL/GenBank/DDBJ databases">
        <title>Pangenome analysis of Batrachochytrium dendrobatidis and related Chytrids.</title>
        <authorList>
            <person name="Yacoub M.N."/>
            <person name="Stajich J.E."/>
            <person name="James T.Y."/>
        </authorList>
    </citation>
    <scope>NUCLEOTIDE SEQUENCE [LARGE SCALE GENOMIC DNA]</scope>
    <source>
        <strain evidence="16 17">JEL0888</strain>
    </source>
</reference>
<evidence type="ECO:0000313" key="16">
    <source>
        <dbReference type="EMBL" id="KAL2920020.1"/>
    </source>
</evidence>
<evidence type="ECO:0000259" key="15">
    <source>
        <dbReference type="PROSITE" id="PS50011"/>
    </source>
</evidence>
<feature type="compositionally biased region" description="Basic and acidic residues" evidence="14">
    <location>
        <begin position="422"/>
        <end position="432"/>
    </location>
</feature>
<keyword evidence="9" id="KW-0539">Nucleus</keyword>
<dbReference type="SMART" id="SM00220">
    <property type="entry name" value="S_TKc"/>
    <property type="match status" value="1"/>
</dbReference>
<gene>
    <name evidence="16" type="primary">SNF1</name>
    <name evidence="16" type="ORF">HK105_200086</name>
</gene>
<dbReference type="InterPro" id="IPR013896">
    <property type="entry name" value="SNF1_UBA"/>
</dbReference>
<dbReference type="PANTHER" id="PTHR24346">
    <property type="entry name" value="MAP/MICROTUBULE AFFINITY-REGULATING KINASE"/>
    <property type="match status" value="1"/>
</dbReference>
<evidence type="ECO:0000256" key="1">
    <source>
        <dbReference type="ARBA" id="ARBA00004123"/>
    </source>
</evidence>
<evidence type="ECO:0000256" key="4">
    <source>
        <dbReference type="ARBA" id="ARBA00022527"/>
    </source>
</evidence>
<dbReference type="GO" id="GO:0004674">
    <property type="term" value="F:protein serine/threonine kinase activity"/>
    <property type="evidence" value="ECO:0007669"/>
    <property type="project" value="UniProtKB-EC"/>
</dbReference>
<dbReference type="EMBL" id="JADGIZ020000001">
    <property type="protein sequence ID" value="KAL2920020.1"/>
    <property type="molecule type" value="Genomic_DNA"/>
</dbReference>
<keyword evidence="4" id="KW-0723">Serine/threonine-protein kinase</keyword>
<keyword evidence="7 16" id="KW-0418">Kinase</keyword>
<dbReference type="CDD" id="cd12122">
    <property type="entry name" value="AMPKA_C"/>
    <property type="match status" value="1"/>
</dbReference>
<comment type="catalytic activity">
    <reaction evidence="11">
        <text>L-threonyl-[protein] + ATP = O-phospho-L-threonyl-[protein] + ADP + H(+)</text>
        <dbReference type="Rhea" id="RHEA:46608"/>
        <dbReference type="Rhea" id="RHEA-COMP:11060"/>
        <dbReference type="Rhea" id="RHEA-COMP:11605"/>
        <dbReference type="ChEBI" id="CHEBI:15378"/>
        <dbReference type="ChEBI" id="CHEBI:30013"/>
        <dbReference type="ChEBI" id="CHEBI:30616"/>
        <dbReference type="ChEBI" id="CHEBI:61977"/>
        <dbReference type="ChEBI" id="CHEBI:456216"/>
        <dbReference type="EC" id="2.7.11.1"/>
    </reaction>
</comment>
<comment type="similarity">
    <text evidence="2">Belongs to the protein kinase superfamily. CAMK Ser/Thr protein kinase family. SNF1 subfamily.</text>
</comment>
<keyword evidence="10" id="KW-0119">Carbohydrate metabolism</keyword>
<dbReference type="PROSITE" id="PS00107">
    <property type="entry name" value="PROTEIN_KINASE_ATP"/>
    <property type="match status" value="1"/>
</dbReference>
<comment type="catalytic activity">
    <reaction evidence="12">
        <text>L-seryl-[protein] + ATP = O-phospho-L-seryl-[protein] + ADP + H(+)</text>
        <dbReference type="Rhea" id="RHEA:17989"/>
        <dbReference type="Rhea" id="RHEA-COMP:9863"/>
        <dbReference type="Rhea" id="RHEA-COMP:11604"/>
        <dbReference type="ChEBI" id="CHEBI:15378"/>
        <dbReference type="ChEBI" id="CHEBI:29999"/>
        <dbReference type="ChEBI" id="CHEBI:30616"/>
        <dbReference type="ChEBI" id="CHEBI:83421"/>
        <dbReference type="ChEBI" id="CHEBI:456216"/>
        <dbReference type="EC" id="2.7.11.1"/>
    </reaction>
</comment>
<dbReference type="InterPro" id="IPR017441">
    <property type="entry name" value="Protein_kinase_ATP_BS"/>
</dbReference>
<evidence type="ECO:0000256" key="10">
    <source>
        <dbReference type="ARBA" id="ARBA00023277"/>
    </source>
</evidence>
<dbReference type="Gene3D" id="3.30.310.80">
    <property type="entry name" value="Kinase associated domain 1, KA1"/>
    <property type="match status" value="1"/>
</dbReference>
<dbReference type="InterPro" id="IPR008271">
    <property type="entry name" value="Ser/Thr_kinase_AS"/>
</dbReference>
<dbReference type="Pfam" id="PF16579">
    <property type="entry name" value="AdenylateSensor"/>
    <property type="match status" value="1"/>
</dbReference>
<dbReference type="Pfam" id="PF00069">
    <property type="entry name" value="Pkinase"/>
    <property type="match status" value="1"/>
</dbReference>
<evidence type="ECO:0000256" key="12">
    <source>
        <dbReference type="ARBA" id="ARBA00048679"/>
    </source>
</evidence>
<evidence type="ECO:0000256" key="13">
    <source>
        <dbReference type="PROSITE-ProRule" id="PRU10141"/>
    </source>
</evidence>
<dbReference type="InterPro" id="IPR000719">
    <property type="entry name" value="Prot_kinase_dom"/>
</dbReference>
<evidence type="ECO:0000313" key="17">
    <source>
        <dbReference type="Proteomes" id="UP001527925"/>
    </source>
</evidence>
<dbReference type="Pfam" id="PF08587">
    <property type="entry name" value="UBA_2"/>
    <property type="match status" value="1"/>
</dbReference>
<protein>
    <recommendedName>
        <fullName evidence="3">non-specific serine/threonine protein kinase</fullName>
        <ecNumber evidence="3">2.7.11.1</ecNumber>
    </recommendedName>
</protein>
<keyword evidence="17" id="KW-1185">Reference proteome</keyword>
<comment type="subcellular location">
    <subcellularLocation>
        <location evidence="1">Nucleus</location>
    </subcellularLocation>
</comment>
<evidence type="ECO:0000256" key="5">
    <source>
        <dbReference type="ARBA" id="ARBA00022679"/>
    </source>
</evidence>
<organism evidence="16 17">
    <name type="scientific">Polyrhizophydium stewartii</name>
    <dbReference type="NCBI Taxonomy" id="2732419"/>
    <lineage>
        <taxon>Eukaryota</taxon>
        <taxon>Fungi</taxon>
        <taxon>Fungi incertae sedis</taxon>
        <taxon>Chytridiomycota</taxon>
        <taxon>Chytridiomycota incertae sedis</taxon>
        <taxon>Chytridiomycetes</taxon>
        <taxon>Rhizophydiales</taxon>
        <taxon>Rhizophydiales incertae sedis</taxon>
        <taxon>Polyrhizophydium</taxon>
    </lineage>
</organism>
<evidence type="ECO:0000256" key="6">
    <source>
        <dbReference type="ARBA" id="ARBA00022741"/>
    </source>
</evidence>
<feature type="binding site" evidence="13">
    <location>
        <position position="40"/>
    </location>
    <ligand>
        <name>ATP</name>
        <dbReference type="ChEBI" id="CHEBI:30616"/>
    </ligand>
</feature>
<evidence type="ECO:0000256" key="11">
    <source>
        <dbReference type="ARBA" id="ARBA00047899"/>
    </source>
</evidence>
<evidence type="ECO:0000256" key="2">
    <source>
        <dbReference type="ARBA" id="ARBA00006234"/>
    </source>
</evidence>
<dbReference type="Proteomes" id="UP001527925">
    <property type="component" value="Unassembled WGS sequence"/>
</dbReference>
<dbReference type="PROSITE" id="PS50011">
    <property type="entry name" value="PROTEIN_KINASE_DOM"/>
    <property type="match status" value="1"/>
</dbReference>
<dbReference type="InterPro" id="IPR011009">
    <property type="entry name" value="Kinase-like_dom_sf"/>
</dbReference>
<evidence type="ECO:0000256" key="14">
    <source>
        <dbReference type="SAM" id="MobiDB-lite"/>
    </source>
</evidence>
<evidence type="ECO:0000256" key="8">
    <source>
        <dbReference type="ARBA" id="ARBA00022840"/>
    </source>
</evidence>
<feature type="domain" description="Protein kinase" evidence="15">
    <location>
        <begin position="11"/>
        <end position="262"/>
    </location>
</feature>
<dbReference type="PROSITE" id="PS00108">
    <property type="entry name" value="PROTEIN_KINASE_ST"/>
    <property type="match status" value="1"/>
</dbReference>
<evidence type="ECO:0000256" key="7">
    <source>
        <dbReference type="ARBA" id="ARBA00022777"/>
    </source>
</evidence>